<protein>
    <submittedName>
        <fullName evidence="3">Uncharacterized protein</fullName>
    </submittedName>
</protein>
<keyword evidence="1" id="KW-0472">Membrane</keyword>
<dbReference type="Gene3D" id="2.10.25.10">
    <property type="entry name" value="Laminin"/>
    <property type="match status" value="1"/>
</dbReference>
<evidence type="ECO:0000313" key="4">
    <source>
        <dbReference type="Proteomes" id="UP001634394"/>
    </source>
</evidence>
<evidence type="ECO:0000313" key="3">
    <source>
        <dbReference type="EMBL" id="KAL3873897.1"/>
    </source>
</evidence>
<keyword evidence="1" id="KW-0812">Transmembrane</keyword>
<reference evidence="3 4" key="1">
    <citation type="submission" date="2024-11" db="EMBL/GenBank/DDBJ databases">
        <title>Chromosome-level genome assembly of the freshwater bivalve Anodonta woodiana.</title>
        <authorList>
            <person name="Chen X."/>
        </authorList>
    </citation>
    <scope>NUCLEOTIDE SEQUENCE [LARGE SCALE GENOMIC DNA]</scope>
    <source>
        <strain evidence="3">MN2024</strain>
        <tissue evidence="3">Gills</tissue>
    </source>
</reference>
<comment type="caution">
    <text evidence="3">The sequence shown here is derived from an EMBL/GenBank/DDBJ whole genome shotgun (WGS) entry which is preliminary data.</text>
</comment>
<dbReference type="Proteomes" id="UP001634394">
    <property type="component" value="Unassembled WGS sequence"/>
</dbReference>
<feature type="transmembrane region" description="Helical" evidence="1">
    <location>
        <begin position="234"/>
        <end position="258"/>
    </location>
</feature>
<name>A0ABD3WJ74_SINWO</name>
<keyword evidence="1" id="KW-1133">Transmembrane helix</keyword>
<dbReference type="EMBL" id="JBJQND010000006">
    <property type="protein sequence ID" value="KAL3873897.1"/>
    <property type="molecule type" value="Genomic_DNA"/>
</dbReference>
<feature type="chain" id="PRO_5044815740" evidence="2">
    <location>
        <begin position="23"/>
        <end position="273"/>
    </location>
</feature>
<gene>
    <name evidence="3" type="ORF">ACJMK2_036976</name>
</gene>
<dbReference type="AlphaFoldDB" id="A0ABD3WJ74"/>
<keyword evidence="2" id="KW-0732">Signal</keyword>
<accession>A0ABD3WJ74</accession>
<evidence type="ECO:0000256" key="2">
    <source>
        <dbReference type="SAM" id="SignalP"/>
    </source>
</evidence>
<sequence length="273" mass="31490">MGCLSMLMCFFNLVFLVVFVYTFPFAGKGVLSENFVKKYDRQRRSTVEYDTNNYSMDRRDFNILELSKDFMFPPGLKKNQKIEGENSKVIKSFPQKLKRDVLDIHGIISKNEINESRKIMNLEPYDNARYNSDTGIVPKDFSFNSILKGFIRETIVVPEHMQHQRHRRSFFFGFPENGLFEEDPGVVFSAHTSPCKSEDRHYCLNEGTCVFVGALEIKTCRYLINFVHSIAGTIYSLGIAVSCLQPILILLNIFLGIFGQDRCDPQIQGYHTK</sequence>
<feature type="signal peptide" evidence="2">
    <location>
        <begin position="1"/>
        <end position="22"/>
    </location>
</feature>
<proteinExistence type="predicted"/>
<organism evidence="3 4">
    <name type="scientific">Sinanodonta woodiana</name>
    <name type="common">Chinese pond mussel</name>
    <name type="synonym">Anodonta woodiana</name>
    <dbReference type="NCBI Taxonomy" id="1069815"/>
    <lineage>
        <taxon>Eukaryota</taxon>
        <taxon>Metazoa</taxon>
        <taxon>Spiralia</taxon>
        <taxon>Lophotrochozoa</taxon>
        <taxon>Mollusca</taxon>
        <taxon>Bivalvia</taxon>
        <taxon>Autobranchia</taxon>
        <taxon>Heteroconchia</taxon>
        <taxon>Palaeoheterodonta</taxon>
        <taxon>Unionida</taxon>
        <taxon>Unionoidea</taxon>
        <taxon>Unionidae</taxon>
        <taxon>Unioninae</taxon>
        <taxon>Sinanodonta</taxon>
    </lineage>
</organism>
<keyword evidence="4" id="KW-1185">Reference proteome</keyword>
<evidence type="ECO:0000256" key="1">
    <source>
        <dbReference type="SAM" id="Phobius"/>
    </source>
</evidence>